<dbReference type="AlphaFoldDB" id="A0A0C2DIF5"/>
<comment type="caution">
    <text evidence="3">The sequence shown here is derived from an EMBL/GenBank/DDBJ whole genome shotgun (WGS) entry which is preliminary data.</text>
</comment>
<dbReference type="Proteomes" id="UP000031546">
    <property type="component" value="Unassembled WGS sequence"/>
</dbReference>
<sequence>MIIEGIATSTQDVHDLNRFGADRIELCGEMEKDGLTPEMALVKEAVLVSSIPINVMIRPHDLSFRYTDREIMQMEDEIREVASYGANGIVIGALAEDGRIDTNALENFISVCGEMDITFHKAFDALNDQFEGLEMLLKYPEVKTILTSGGPGGVTDNFEHLERLMKEAEDTHMTIMPGGGLSTENVSEVIERLKPGSLHFGTGVRSGKSYDTEISKEKIEFIRDVEKNWR</sequence>
<evidence type="ECO:0000256" key="1">
    <source>
        <dbReference type="ARBA" id="ARBA00007768"/>
    </source>
</evidence>
<dbReference type="SUPFAM" id="SSF110395">
    <property type="entry name" value="CutC-like"/>
    <property type="match status" value="1"/>
</dbReference>
<dbReference type="Proteomes" id="UP000527860">
    <property type="component" value="Unassembled WGS sequence"/>
</dbReference>
<dbReference type="InterPro" id="IPR036822">
    <property type="entry name" value="CutC-like_dom_sf"/>
</dbReference>
<keyword evidence="2" id="KW-0963">Cytoplasm</keyword>
<reference evidence="4" key="3">
    <citation type="submission" date="2020-04" db="EMBL/GenBank/DDBJ databases">
        <authorList>
            <person name="Tanveer F."/>
            <person name="Xie Y."/>
            <person name="Shinwari Z.K."/>
        </authorList>
    </citation>
    <scope>NUCLEOTIDE SEQUENCE</scope>
    <source>
        <strain evidence="4">MOSEL-ME25</strain>
    </source>
</reference>
<dbReference type="STRING" id="45670.SN16_11745"/>
<dbReference type="PANTHER" id="PTHR12598:SF0">
    <property type="entry name" value="COPPER HOMEOSTASIS PROTEIN CUTC HOMOLOG"/>
    <property type="match status" value="1"/>
</dbReference>
<dbReference type="PANTHER" id="PTHR12598">
    <property type="entry name" value="COPPER HOMEOSTASIS PROTEIN CUTC"/>
    <property type="match status" value="1"/>
</dbReference>
<dbReference type="OrthoDB" id="9815677at2"/>
<gene>
    <name evidence="2" type="primary">cutC</name>
    <name evidence="4" type="ORF">F7P68_0001475</name>
    <name evidence="3" type="ORF">SN16_11745</name>
</gene>
<dbReference type="EMBL" id="JXII01000010">
    <property type="protein sequence ID" value="KIH69758.1"/>
    <property type="molecule type" value="Genomic_DNA"/>
</dbReference>
<comment type="subcellular location">
    <subcellularLocation>
        <location evidence="2">Cytoplasm</location>
    </subcellularLocation>
</comment>
<evidence type="ECO:0000313" key="3">
    <source>
        <dbReference type="EMBL" id="KIH69758.1"/>
    </source>
</evidence>
<keyword evidence="6" id="KW-1185">Reference proteome</keyword>
<reference evidence="6" key="2">
    <citation type="submission" date="2020-04" db="EMBL/GenBank/DDBJ databases">
        <title>Genome analysis and biological profiling of marine Cellulosimicrobium funkei MOSEL-ME6.</title>
        <authorList>
            <person name="Tanveer F."/>
            <person name="Xie Y."/>
            <person name="Shinwari Z.K."/>
        </authorList>
    </citation>
    <scope>NUCLEOTIDE SEQUENCE [LARGE SCALE GENOMIC DNA]</scope>
    <source>
        <strain evidence="6">MOSEL-ME25</strain>
    </source>
</reference>
<dbReference type="Pfam" id="PF03932">
    <property type="entry name" value="CutC"/>
    <property type="match status" value="1"/>
</dbReference>
<organism evidence="3 5">
    <name type="scientific">Salinicoccus roseus</name>
    <dbReference type="NCBI Taxonomy" id="45670"/>
    <lineage>
        <taxon>Bacteria</taxon>
        <taxon>Bacillati</taxon>
        <taxon>Bacillota</taxon>
        <taxon>Bacilli</taxon>
        <taxon>Bacillales</taxon>
        <taxon>Staphylococcaceae</taxon>
        <taxon>Salinicoccus</taxon>
    </lineage>
</organism>
<dbReference type="GO" id="GO:0005507">
    <property type="term" value="F:copper ion binding"/>
    <property type="evidence" value="ECO:0007669"/>
    <property type="project" value="TreeGrafter"/>
</dbReference>
<protein>
    <recommendedName>
        <fullName evidence="2">PF03932 family protein CutC</fullName>
    </recommendedName>
</protein>
<evidence type="ECO:0000313" key="4">
    <source>
        <dbReference type="EMBL" id="MDB0579208.1"/>
    </source>
</evidence>
<evidence type="ECO:0000313" key="6">
    <source>
        <dbReference type="Proteomes" id="UP000527860"/>
    </source>
</evidence>
<dbReference type="Gene3D" id="3.20.20.380">
    <property type="entry name" value="Copper homeostasis (CutC) domain"/>
    <property type="match status" value="1"/>
</dbReference>
<evidence type="ECO:0000313" key="5">
    <source>
        <dbReference type="Proteomes" id="UP000031546"/>
    </source>
</evidence>
<proteinExistence type="inferred from homology"/>
<comment type="caution">
    <text evidence="2">Once thought to be involved in copper homeostasis, experiments in E.coli have shown this is not the case.</text>
</comment>
<dbReference type="HAMAP" id="MF_00795">
    <property type="entry name" value="CutC"/>
    <property type="match status" value="1"/>
</dbReference>
<dbReference type="GeneID" id="77846214"/>
<dbReference type="InterPro" id="IPR005627">
    <property type="entry name" value="CutC-like"/>
</dbReference>
<comment type="similarity">
    <text evidence="1 2">Belongs to the CutC family.</text>
</comment>
<reference evidence="4 6" key="4">
    <citation type="submission" date="2022-12" db="EMBL/GenBank/DDBJ databases">
        <title>Genome analysis and biological profiling of marine Salinicoccus roseus MOSEL-ME25.</title>
        <authorList>
            <person name="Mirza F.T."/>
            <person name="Xie Y."/>
            <person name="Shinwari Z.K."/>
        </authorList>
    </citation>
    <scope>NUCLEOTIDE SEQUENCE [LARGE SCALE GENOMIC DNA]</scope>
    <source>
        <strain evidence="4 6">MOSEL-ME25</strain>
    </source>
</reference>
<dbReference type="RefSeq" id="WP_040106823.1">
    <property type="nucleotide sequence ID" value="NZ_JABEVU030000001.1"/>
</dbReference>
<evidence type="ECO:0000256" key="2">
    <source>
        <dbReference type="HAMAP-Rule" id="MF_00795"/>
    </source>
</evidence>
<accession>A0A0C2DIF5</accession>
<name>A0A0C2DIF5_9STAP</name>
<dbReference type="EMBL" id="JABEVU030000001">
    <property type="protein sequence ID" value="MDB0579208.1"/>
    <property type="molecule type" value="Genomic_DNA"/>
</dbReference>
<reference evidence="3 5" key="1">
    <citation type="submission" date="2015-01" db="EMBL/GenBank/DDBJ databases">
        <title>Genome sequences of high lactate-tolerant strain Salinicoccus roseus W12 with industrial interest.</title>
        <authorList>
            <person name="Wang H."/>
            <person name="Yu B."/>
        </authorList>
    </citation>
    <scope>NUCLEOTIDE SEQUENCE [LARGE SCALE GENOMIC DNA]</scope>
    <source>
        <strain evidence="3 5">W12</strain>
    </source>
</reference>
<dbReference type="GO" id="GO:0005737">
    <property type="term" value="C:cytoplasm"/>
    <property type="evidence" value="ECO:0007669"/>
    <property type="project" value="UniProtKB-SubCell"/>
</dbReference>